<feature type="transmembrane region" description="Helical" evidence="5">
    <location>
        <begin position="198"/>
        <end position="217"/>
    </location>
</feature>
<evidence type="ECO:0000256" key="2">
    <source>
        <dbReference type="ARBA" id="ARBA00022692"/>
    </source>
</evidence>
<feature type="transmembrane region" description="Helical" evidence="5">
    <location>
        <begin position="307"/>
        <end position="327"/>
    </location>
</feature>
<keyword evidence="4 5" id="KW-0472">Membrane</keyword>
<dbReference type="Pfam" id="PF13620">
    <property type="entry name" value="CarboxypepD_reg"/>
    <property type="match status" value="1"/>
</dbReference>
<dbReference type="CDD" id="cd17504">
    <property type="entry name" value="MFS_MMR_MDR_like"/>
    <property type="match status" value="1"/>
</dbReference>
<evidence type="ECO:0000256" key="5">
    <source>
        <dbReference type="SAM" id="Phobius"/>
    </source>
</evidence>
<accession>A0ABT3TPL8</accession>
<reference evidence="7" key="1">
    <citation type="submission" date="2022-10" db="EMBL/GenBank/DDBJ databases">
        <title>Streptomyces beihaiensis sp. nov., a chitin degrading actinobacterium, isolated from shrimp pond soil.</title>
        <authorList>
            <person name="Xie J."/>
            <person name="Shen N."/>
        </authorList>
    </citation>
    <scope>NUCLEOTIDE SEQUENCE</scope>
    <source>
        <strain evidence="7">GXMU-J5</strain>
    </source>
</reference>
<dbReference type="RefSeq" id="WP_266596396.1">
    <property type="nucleotide sequence ID" value="NZ_JAPHNL010000027.1"/>
</dbReference>
<dbReference type="Proteomes" id="UP001163064">
    <property type="component" value="Unassembled WGS sequence"/>
</dbReference>
<dbReference type="InterPro" id="IPR020846">
    <property type="entry name" value="MFS_dom"/>
</dbReference>
<dbReference type="InterPro" id="IPR036259">
    <property type="entry name" value="MFS_trans_sf"/>
</dbReference>
<feature type="transmembrane region" description="Helical" evidence="5">
    <location>
        <begin position="12"/>
        <end position="32"/>
    </location>
</feature>
<keyword evidence="2 5" id="KW-0812">Transmembrane</keyword>
<feature type="transmembrane region" description="Helical" evidence="5">
    <location>
        <begin position="365"/>
        <end position="390"/>
    </location>
</feature>
<comment type="subcellular location">
    <subcellularLocation>
        <location evidence="1">Cell membrane</location>
        <topology evidence="1">Multi-pass membrane protein</topology>
    </subcellularLocation>
</comment>
<organism evidence="7 8">
    <name type="scientific">Streptomyces beihaiensis</name>
    <dbReference type="NCBI Taxonomy" id="2984495"/>
    <lineage>
        <taxon>Bacteria</taxon>
        <taxon>Bacillati</taxon>
        <taxon>Actinomycetota</taxon>
        <taxon>Actinomycetes</taxon>
        <taxon>Kitasatosporales</taxon>
        <taxon>Streptomycetaceae</taxon>
        <taxon>Streptomyces</taxon>
    </lineage>
</organism>
<feature type="transmembrane region" description="Helical" evidence="5">
    <location>
        <begin position="440"/>
        <end position="459"/>
    </location>
</feature>
<dbReference type="PANTHER" id="PTHR23501">
    <property type="entry name" value="MAJOR FACILITATOR SUPERFAMILY"/>
    <property type="match status" value="1"/>
</dbReference>
<dbReference type="PROSITE" id="PS50850">
    <property type="entry name" value="MFS"/>
    <property type="match status" value="1"/>
</dbReference>
<dbReference type="Gene3D" id="2.60.40.1120">
    <property type="entry name" value="Carboxypeptidase-like, regulatory domain"/>
    <property type="match status" value="1"/>
</dbReference>
<evidence type="ECO:0000259" key="6">
    <source>
        <dbReference type="PROSITE" id="PS50850"/>
    </source>
</evidence>
<proteinExistence type="predicted"/>
<dbReference type="SUPFAM" id="SSF103473">
    <property type="entry name" value="MFS general substrate transporter"/>
    <property type="match status" value="1"/>
</dbReference>
<comment type="caution">
    <text evidence="7">The sequence shown here is derived from an EMBL/GenBank/DDBJ whole genome shotgun (WGS) entry which is preliminary data.</text>
</comment>
<protein>
    <submittedName>
        <fullName evidence="7">MFS transporter</fullName>
    </submittedName>
</protein>
<feature type="transmembrane region" description="Helical" evidence="5">
    <location>
        <begin position="339"/>
        <end position="359"/>
    </location>
</feature>
<feature type="transmembrane region" description="Helical" evidence="5">
    <location>
        <begin position="105"/>
        <end position="125"/>
    </location>
</feature>
<evidence type="ECO:0000256" key="4">
    <source>
        <dbReference type="ARBA" id="ARBA00023136"/>
    </source>
</evidence>
<feature type="transmembrane region" description="Helical" evidence="5">
    <location>
        <begin position="267"/>
        <end position="287"/>
    </location>
</feature>
<evidence type="ECO:0000313" key="7">
    <source>
        <dbReference type="EMBL" id="MCX3058983.1"/>
    </source>
</evidence>
<keyword evidence="8" id="KW-1185">Reference proteome</keyword>
<feature type="transmembrane region" description="Helical" evidence="5">
    <location>
        <begin position="402"/>
        <end position="420"/>
    </location>
</feature>
<dbReference type="Gene3D" id="1.20.1250.20">
    <property type="entry name" value="MFS general substrate transporter like domains"/>
    <property type="match status" value="2"/>
</dbReference>
<sequence>MSQPTTTARRTGGVVPILAFAGIVVAVMQTLLVPVIKDLPELLGTAPSNATWVITSTLLSGAVATPIMGRLGDLFGKRRMLLASLAIMVVGSLVCGFTDQLLVMIVGRALQGFAMGAIPLGIGLMRDMLPREKLGSAMALMSSSIGVGGGLGLPLAAFVAQHADWHALFFGAAGLGVLSIALTLALVPESPLRAEGRFDLIGAIGLSLGLVLFLLPITKGSDWGWSSGTTLGLFGASVVVLVAWGVMELRMAAPLVDLRTTARREVLLTNLASIMVGVAFYAISLVLPQLLQLPKATGYGLGQSMVVAGLCVAPLGLTMMFTAPVYARLSAKFGPKVTLLLGMVIIAIGYGAGLGLMNAAWQTVVISVVVGAGIGLAYSSLPALIVGAVDPSETGAANGLNTLMRSIGTSVSSAVIGMVLANTSNHVQGIAVPTMHGFRLSFLIATAAVALGVVCAVFLPGRRRAGAASAAQHTQLRASSEEDANLVRAEEALAAFRGRVLDPAGAPLHRAKVTLIDRRGRQAGAALTDPEGRYALAVPSGGSYVLAATAPGHAPRASAATHHGEDRAVDLDLALGALETQAPAAG</sequence>
<feature type="transmembrane region" description="Helical" evidence="5">
    <location>
        <begin position="165"/>
        <end position="186"/>
    </location>
</feature>
<dbReference type="EMBL" id="JAPHNL010000027">
    <property type="protein sequence ID" value="MCX3058983.1"/>
    <property type="molecule type" value="Genomic_DNA"/>
</dbReference>
<dbReference type="PANTHER" id="PTHR23501:SF197">
    <property type="entry name" value="COMD"/>
    <property type="match status" value="1"/>
</dbReference>
<dbReference type="InterPro" id="IPR011701">
    <property type="entry name" value="MFS"/>
</dbReference>
<evidence type="ECO:0000256" key="1">
    <source>
        <dbReference type="ARBA" id="ARBA00004651"/>
    </source>
</evidence>
<feature type="transmembrane region" description="Helical" evidence="5">
    <location>
        <begin position="52"/>
        <end position="69"/>
    </location>
</feature>
<name>A0ABT3TPL8_9ACTN</name>
<dbReference type="InterPro" id="IPR008969">
    <property type="entry name" value="CarboxyPept-like_regulatory"/>
</dbReference>
<feature type="domain" description="Major facilitator superfamily (MFS) profile" evidence="6">
    <location>
        <begin position="14"/>
        <end position="464"/>
    </location>
</feature>
<keyword evidence="3 5" id="KW-1133">Transmembrane helix</keyword>
<dbReference type="SUPFAM" id="SSF49464">
    <property type="entry name" value="Carboxypeptidase regulatory domain-like"/>
    <property type="match status" value="1"/>
</dbReference>
<evidence type="ECO:0000256" key="3">
    <source>
        <dbReference type="ARBA" id="ARBA00022989"/>
    </source>
</evidence>
<feature type="transmembrane region" description="Helical" evidence="5">
    <location>
        <begin position="223"/>
        <end position="246"/>
    </location>
</feature>
<feature type="transmembrane region" description="Helical" evidence="5">
    <location>
        <begin position="81"/>
        <end position="99"/>
    </location>
</feature>
<gene>
    <name evidence="7" type="ORF">OFY01_04185</name>
</gene>
<evidence type="ECO:0000313" key="8">
    <source>
        <dbReference type="Proteomes" id="UP001163064"/>
    </source>
</evidence>
<feature type="transmembrane region" description="Helical" evidence="5">
    <location>
        <begin position="137"/>
        <end position="159"/>
    </location>
</feature>
<dbReference type="Pfam" id="PF07690">
    <property type="entry name" value="MFS_1"/>
    <property type="match status" value="1"/>
</dbReference>